<evidence type="ECO:0000313" key="2">
    <source>
        <dbReference type="EMBL" id="QIM54673.1"/>
    </source>
</evidence>
<accession>A0A6G8INH9</accession>
<keyword evidence="1" id="KW-0227">DNA damage</keyword>
<name>A0A6G8INH9_9BURK</name>
<dbReference type="CDD" id="cd03468">
    <property type="entry name" value="PolY_like"/>
    <property type="match status" value="1"/>
</dbReference>
<dbReference type="InterPro" id="IPR043502">
    <property type="entry name" value="DNA/RNA_pol_sf"/>
</dbReference>
<proteinExistence type="predicted"/>
<dbReference type="EMBL" id="CP049989">
    <property type="protein sequence ID" value="QIM54673.1"/>
    <property type="molecule type" value="Genomic_DNA"/>
</dbReference>
<dbReference type="PANTHER" id="PTHR35369">
    <property type="entry name" value="BLR3025 PROTEIN-RELATED"/>
    <property type="match status" value="1"/>
</dbReference>
<dbReference type="KEGG" id="hcz:G9Q37_05730"/>
<dbReference type="InterPro" id="IPR050356">
    <property type="entry name" value="SulA_CellDiv_inhibitor"/>
</dbReference>
<evidence type="ECO:0000313" key="3">
    <source>
        <dbReference type="Proteomes" id="UP000503162"/>
    </source>
</evidence>
<dbReference type="GO" id="GO:0006281">
    <property type="term" value="P:DNA repair"/>
    <property type="evidence" value="ECO:0007669"/>
    <property type="project" value="TreeGrafter"/>
</dbReference>
<organism evidence="2 3">
    <name type="scientific">Hydrogenophaga crocea</name>
    <dbReference type="NCBI Taxonomy" id="2716225"/>
    <lineage>
        <taxon>Bacteria</taxon>
        <taxon>Pseudomonadati</taxon>
        <taxon>Pseudomonadota</taxon>
        <taxon>Betaproteobacteria</taxon>
        <taxon>Burkholderiales</taxon>
        <taxon>Comamonadaceae</taxon>
        <taxon>Hydrogenophaga</taxon>
    </lineage>
</organism>
<protein>
    <submittedName>
        <fullName evidence="2">DNA polymerase Y family protein</fullName>
    </submittedName>
</protein>
<reference evidence="2 3" key="1">
    <citation type="submission" date="2020-03" db="EMBL/GenBank/DDBJ databases">
        <title>Hydrogenophaga sp. nov. isolated from cyanobacterial mat.</title>
        <authorList>
            <person name="Thorat V."/>
            <person name="Kirdat K."/>
            <person name="Tiwarekar B."/>
            <person name="Costa E.D."/>
            <person name="Yadav A."/>
        </authorList>
    </citation>
    <scope>NUCLEOTIDE SEQUENCE [LARGE SCALE GENOMIC DNA]</scope>
    <source>
        <strain evidence="2 3">BA0156</strain>
    </source>
</reference>
<evidence type="ECO:0000256" key="1">
    <source>
        <dbReference type="ARBA" id="ARBA00022763"/>
    </source>
</evidence>
<dbReference type="Proteomes" id="UP000503162">
    <property type="component" value="Chromosome"/>
</dbReference>
<sequence length="429" mass="47102">MCPSPSCTEATQRALGLWALGYTPRVALVDEAVLVELSASVRLFGGRAALRARVQSEAAQLGAEAMAWGPNGLAALALARAGRGELDGRTLAPALDALPLSVLSAARPHAQALAQTGCRTLGELRRRPRAALGRRFDQALLHALDQLYGEAHEAHGWLVAPEVFEARLELPSRVDEAGALVFGARRLLMQLAGWLFARRSGVLAFTLRWAHDAMRSREVGPEDALGVRTAQPTRDVEHLARLLAEHLAHVQLQAPVGELWLRADEVRPLVETSTDLLPPTPGAAQGGEALPRVLERIAARLGEQRVLRPVPVADHRPEAMCRWQPADRPLPRQAVPLTDTPQPGFLLPEPLKLVVRGNRPVYFDELRLLLGPQRVEGGWWDREESRGRMHLVVRDYWLAFSARAGLLWVFQTRATDGAAPAWYLHGFFA</sequence>
<gene>
    <name evidence="2" type="ORF">G9Q37_05730</name>
</gene>
<dbReference type="PANTHER" id="PTHR35369:SF2">
    <property type="entry name" value="BLR3025 PROTEIN"/>
    <property type="match status" value="1"/>
</dbReference>
<keyword evidence="3" id="KW-1185">Reference proteome</keyword>
<dbReference type="SUPFAM" id="SSF56672">
    <property type="entry name" value="DNA/RNA polymerases"/>
    <property type="match status" value="1"/>
</dbReference>
<dbReference type="AlphaFoldDB" id="A0A6G8INH9"/>